<accession>A0A7J5Y2F4</accession>
<feature type="chain" id="PRO_5029726594" evidence="1">
    <location>
        <begin position="25"/>
        <end position="96"/>
    </location>
</feature>
<keyword evidence="1" id="KW-0732">Signal</keyword>
<dbReference type="Proteomes" id="UP000518266">
    <property type="component" value="Unassembled WGS sequence"/>
</dbReference>
<evidence type="ECO:0000313" key="2">
    <source>
        <dbReference type="EMBL" id="KAF3842857.1"/>
    </source>
</evidence>
<sequence>MKYQISQILLGFFLFSSHVGGTHHSTHPEAKHKSHLRGGTSDGYAAIFWQQGKASRAFPTSSEWECHDRQFVPETCTAIYEVLKEKYLKTQWKSGS</sequence>
<proteinExistence type="predicted"/>
<keyword evidence="3" id="KW-1185">Reference proteome</keyword>
<evidence type="ECO:0000256" key="1">
    <source>
        <dbReference type="SAM" id="SignalP"/>
    </source>
</evidence>
<gene>
    <name evidence="2" type="ORF">F7725_001706</name>
</gene>
<protein>
    <submittedName>
        <fullName evidence="2">Uncharacterized protein</fullName>
    </submittedName>
</protein>
<reference evidence="2 3" key="1">
    <citation type="submission" date="2020-03" db="EMBL/GenBank/DDBJ databases">
        <title>Dissostichus mawsoni Genome sequencing and assembly.</title>
        <authorList>
            <person name="Park H."/>
        </authorList>
    </citation>
    <scope>NUCLEOTIDE SEQUENCE [LARGE SCALE GENOMIC DNA]</scope>
    <source>
        <strain evidence="2">DM0001</strain>
        <tissue evidence="2">Muscle</tissue>
    </source>
</reference>
<dbReference type="AlphaFoldDB" id="A0A7J5Y2F4"/>
<evidence type="ECO:0000313" key="3">
    <source>
        <dbReference type="Proteomes" id="UP000518266"/>
    </source>
</evidence>
<feature type="signal peptide" evidence="1">
    <location>
        <begin position="1"/>
        <end position="24"/>
    </location>
</feature>
<organism evidence="2 3">
    <name type="scientific">Dissostichus mawsoni</name>
    <name type="common">Antarctic cod</name>
    <dbReference type="NCBI Taxonomy" id="36200"/>
    <lineage>
        <taxon>Eukaryota</taxon>
        <taxon>Metazoa</taxon>
        <taxon>Chordata</taxon>
        <taxon>Craniata</taxon>
        <taxon>Vertebrata</taxon>
        <taxon>Euteleostomi</taxon>
        <taxon>Actinopterygii</taxon>
        <taxon>Neopterygii</taxon>
        <taxon>Teleostei</taxon>
        <taxon>Neoteleostei</taxon>
        <taxon>Acanthomorphata</taxon>
        <taxon>Eupercaria</taxon>
        <taxon>Perciformes</taxon>
        <taxon>Notothenioidei</taxon>
        <taxon>Nototheniidae</taxon>
        <taxon>Dissostichus</taxon>
    </lineage>
</organism>
<comment type="caution">
    <text evidence="2">The sequence shown here is derived from an EMBL/GenBank/DDBJ whole genome shotgun (WGS) entry which is preliminary data.</text>
</comment>
<dbReference type="EMBL" id="JAAKFY010000018">
    <property type="protein sequence ID" value="KAF3842857.1"/>
    <property type="molecule type" value="Genomic_DNA"/>
</dbReference>
<name>A0A7J5Y2F4_DISMA</name>